<evidence type="ECO:0000256" key="9">
    <source>
        <dbReference type="ARBA" id="ARBA00048679"/>
    </source>
</evidence>
<feature type="transmembrane region" description="Helical" evidence="11">
    <location>
        <begin position="622"/>
        <end position="650"/>
    </location>
</feature>
<dbReference type="Pfam" id="PF00069">
    <property type="entry name" value="Pkinase"/>
    <property type="match status" value="1"/>
</dbReference>
<evidence type="ECO:0000256" key="10">
    <source>
        <dbReference type="SAM" id="MobiDB-lite"/>
    </source>
</evidence>
<dbReference type="InterPro" id="IPR000719">
    <property type="entry name" value="Prot_kinase_dom"/>
</dbReference>
<evidence type="ECO:0000313" key="14">
    <source>
        <dbReference type="Proteomes" id="UP000664169"/>
    </source>
</evidence>
<evidence type="ECO:0000256" key="1">
    <source>
        <dbReference type="ARBA" id="ARBA00012513"/>
    </source>
</evidence>
<dbReference type="PANTHER" id="PTHR11042">
    <property type="entry name" value="EUKARYOTIC TRANSLATION INITIATION FACTOR 2-ALPHA KINASE EIF2-ALPHA KINASE -RELATED"/>
    <property type="match status" value="1"/>
</dbReference>
<evidence type="ECO:0000256" key="3">
    <source>
        <dbReference type="ARBA" id="ARBA00022679"/>
    </source>
</evidence>
<feature type="compositionally biased region" description="Polar residues" evidence="10">
    <location>
        <begin position="505"/>
        <end position="530"/>
    </location>
</feature>
<evidence type="ECO:0000256" key="6">
    <source>
        <dbReference type="ARBA" id="ARBA00022840"/>
    </source>
</evidence>
<dbReference type="FunFam" id="1.10.510.10:FF:000699">
    <property type="entry name" value="Probable serine/threonine-protein kinase iksA"/>
    <property type="match status" value="1"/>
</dbReference>
<dbReference type="EMBL" id="CAJPDQ010000011">
    <property type="protein sequence ID" value="CAF9916271.1"/>
    <property type="molecule type" value="Genomic_DNA"/>
</dbReference>
<dbReference type="InterPro" id="IPR011009">
    <property type="entry name" value="Kinase-like_dom_sf"/>
</dbReference>
<dbReference type="FunFam" id="3.30.200.20:FF:000306">
    <property type="entry name" value="IKS protein kinase"/>
    <property type="match status" value="1"/>
</dbReference>
<dbReference type="SMART" id="SM00220">
    <property type="entry name" value="S_TKc"/>
    <property type="match status" value="1"/>
</dbReference>
<dbReference type="GO" id="GO:0005634">
    <property type="term" value="C:nucleus"/>
    <property type="evidence" value="ECO:0007669"/>
    <property type="project" value="TreeGrafter"/>
</dbReference>
<dbReference type="InterPro" id="IPR008271">
    <property type="entry name" value="Ser/Thr_kinase_AS"/>
</dbReference>
<comment type="catalytic activity">
    <reaction evidence="9">
        <text>L-seryl-[protein] + ATP = O-phospho-L-seryl-[protein] + ADP + H(+)</text>
        <dbReference type="Rhea" id="RHEA:17989"/>
        <dbReference type="Rhea" id="RHEA-COMP:9863"/>
        <dbReference type="Rhea" id="RHEA-COMP:11604"/>
        <dbReference type="ChEBI" id="CHEBI:15378"/>
        <dbReference type="ChEBI" id="CHEBI:29999"/>
        <dbReference type="ChEBI" id="CHEBI:30616"/>
        <dbReference type="ChEBI" id="CHEBI:83421"/>
        <dbReference type="ChEBI" id="CHEBI:456216"/>
        <dbReference type="EC" id="2.7.11.1"/>
    </reaction>
</comment>
<feature type="region of interest" description="Disordered" evidence="10">
    <location>
        <begin position="93"/>
        <end position="121"/>
    </location>
</feature>
<dbReference type="GO" id="GO:0005737">
    <property type="term" value="C:cytoplasm"/>
    <property type="evidence" value="ECO:0007669"/>
    <property type="project" value="TreeGrafter"/>
</dbReference>
<accession>A0A8H3EZ85</accession>
<comment type="catalytic activity">
    <reaction evidence="8">
        <text>L-threonyl-[protein] + ATP = O-phospho-L-threonyl-[protein] + ADP + H(+)</text>
        <dbReference type="Rhea" id="RHEA:46608"/>
        <dbReference type="Rhea" id="RHEA-COMP:11060"/>
        <dbReference type="Rhea" id="RHEA-COMP:11605"/>
        <dbReference type="ChEBI" id="CHEBI:15378"/>
        <dbReference type="ChEBI" id="CHEBI:30013"/>
        <dbReference type="ChEBI" id="CHEBI:30616"/>
        <dbReference type="ChEBI" id="CHEBI:61977"/>
        <dbReference type="ChEBI" id="CHEBI:456216"/>
        <dbReference type="EC" id="2.7.11.1"/>
    </reaction>
</comment>
<sequence length="677" mass="75531">MAESDALIPYPSSREIILRHKDSVVVFDPASKQLVSRDAPSDHVDFPKCPYCNQPFRDDGSSAKRGRNRSTNSTATANFASPEYFRTLQRISPASVEPSRTPSPHKRIQSGLTAPPGIRSPPDTAFVANRSSFSARHGISTAAFSQGYFENFFVEEKELGRGSKGVVLLVKHVLDGVSLGHFALKRIPVGNDHGWLEKVLIEVQLLQHLSHQNLVSYRHVWLEEMQITAFGPPVPCAFILQQFCNTGDLHEYILGGCTDTITKEQLKQKMRRRSKGAPEPPSDLLGPRRLQFDEIYGFFKDIASGLDHLHTHNYIHRDLKPNNCLLHRNGNELRVLVSDFGEVQSQNQIRQSTGSTGTISYCSPEVLRVDPETGSLGNFTAKSDIFSLGMILHFLCFARLPYQNADGVNEEQEDVDLLREEIISWVGLGELKSARTDLPDKVYIFLRRLLSLNPSNRPTAGEILQSIKTGPGLEESDRTSNQVIENLDGNSRISRIDTPPPTIATRRNSTVLARTTRQQPPSQLRFSSNQHSEDSTTPTPTEEPPHSATSLVLRSRHASPVHSSPFLPPPPVSWRQRIFWFDRFFSPQTLLTTKLALLLIKVVSVYLVCLPAAAIPKVGLSLLSIATVDLLILDLGFSFSFWLFIVHVLILEVLRERGELCLSDSISTGNKWELKAG</sequence>
<feature type="transmembrane region" description="Helical" evidence="11">
    <location>
        <begin position="595"/>
        <end position="615"/>
    </location>
</feature>
<dbReference type="InterPro" id="IPR050339">
    <property type="entry name" value="CC_SR_Kinase"/>
</dbReference>
<protein>
    <recommendedName>
        <fullName evidence="1">non-specific serine/threonine protein kinase</fullName>
        <ecNumber evidence="1">2.7.11.1</ecNumber>
    </recommendedName>
</protein>
<dbReference type="CDD" id="cd00180">
    <property type="entry name" value="PKc"/>
    <property type="match status" value="1"/>
</dbReference>
<evidence type="ECO:0000259" key="12">
    <source>
        <dbReference type="PROSITE" id="PS50011"/>
    </source>
</evidence>
<dbReference type="PROSITE" id="PS50011">
    <property type="entry name" value="PROTEIN_KINASE_DOM"/>
    <property type="match status" value="1"/>
</dbReference>
<dbReference type="GO" id="GO:0004674">
    <property type="term" value="F:protein serine/threonine kinase activity"/>
    <property type="evidence" value="ECO:0007669"/>
    <property type="project" value="UniProtKB-KW"/>
</dbReference>
<keyword evidence="11" id="KW-0472">Membrane</keyword>
<dbReference type="AlphaFoldDB" id="A0A8H3EZ85"/>
<proteinExistence type="inferred from homology"/>
<dbReference type="EC" id="2.7.11.1" evidence="1"/>
<dbReference type="OrthoDB" id="1405469at2759"/>
<keyword evidence="3" id="KW-0808">Transferase</keyword>
<dbReference type="SUPFAM" id="SSF56112">
    <property type="entry name" value="Protein kinase-like (PK-like)"/>
    <property type="match status" value="1"/>
</dbReference>
<evidence type="ECO:0000256" key="4">
    <source>
        <dbReference type="ARBA" id="ARBA00022741"/>
    </source>
</evidence>
<evidence type="ECO:0000256" key="11">
    <source>
        <dbReference type="SAM" id="Phobius"/>
    </source>
</evidence>
<dbReference type="PANTHER" id="PTHR11042:SF138">
    <property type="entry name" value="SERINE_THREONINE-PROTEIN KINASE IKS1-RELATED"/>
    <property type="match status" value="1"/>
</dbReference>
<gene>
    <name evidence="13" type="ORF">GOMPHAMPRED_000944</name>
</gene>
<keyword evidence="14" id="KW-1185">Reference proteome</keyword>
<keyword evidence="11" id="KW-0812">Transmembrane</keyword>
<evidence type="ECO:0000313" key="13">
    <source>
        <dbReference type="EMBL" id="CAF9916271.1"/>
    </source>
</evidence>
<dbReference type="PROSITE" id="PS00108">
    <property type="entry name" value="PROTEIN_KINASE_ST"/>
    <property type="match status" value="1"/>
</dbReference>
<feature type="region of interest" description="Disordered" evidence="10">
    <location>
        <begin position="55"/>
        <end position="76"/>
    </location>
</feature>
<dbReference type="Proteomes" id="UP000664169">
    <property type="component" value="Unassembled WGS sequence"/>
</dbReference>
<evidence type="ECO:0000256" key="2">
    <source>
        <dbReference type="ARBA" id="ARBA00022527"/>
    </source>
</evidence>
<evidence type="ECO:0000256" key="5">
    <source>
        <dbReference type="ARBA" id="ARBA00022777"/>
    </source>
</evidence>
<keyword evidence="5" id="KW-0418">Kinase</keyword>
<dbReference type="Gene3D" id="3.30.200.20">
    <property type="entry name" value="Phosphorylase Kinase, domain 1"/>
    <property type="match status" value="1"/>
</dbReference>
<comment type="caution">
    <text evidence="13">The sequence shown here is derived from an EMBL/GenBank/DDBJ whole genome shotgun (WGS) entry which is preliminary data.</text>
</comment>
<keyword evidence="6" id="KW-0067">ATP-binding</keyword>
<dbReference type="Gene3D" id="1.10.510.10">
    <property type="entry name" value="Transferase(Phosphotransferase) domain 1"/>
    <property type="match status" value="1"/>
</dbReference>
<evidence type="ECO:0000256" key="8">
    <source>
        <dbReference type="ARBA" id="ARBA00047899"/>
    </source>
</evidence>
<organism evidence="13 14">
    <name type="scientific">Gomphillus americanus</name>
    <dbReference type="NCBI Taxonomy" id="1940652"/>
    <lineage>
        <taxon>Eukaryota</taxon>
        <taxon>Fungi</taxon>
        <taxon>Dikarya</taxon>
        <taxon>Ascomycota</taxon>
        <taxon>Pezizomycotina</taxon>
        <taxon>Lecanoromycetes</taxon>
        <taxon>OSLEUM clade</taxon>
        <taxon>Ostropomycetidae</taxon>
        <taxon>Ostropales</taxon>
        <taxon>Graphidaceae</taxon>
        <taxon>Gomphilloideae</taxon>
        <taxon>Gomphillus</taxon>
    </lineage>
</organism>
<keyword evidence="11" id="KW-1133">Transmembrane helix</keyword>
<feature type="domain" description="Protein kinase" evidence="12">
    <location>
        <begin position="153"/>
        <end position="473"/>
    </location>
</feature>
<keyword evidence="4" id="KW-0547">Nucleotide-binding</keyword>
<evidence type="ECO:0000256" key="7">
    <source>
        <dbReference type="ARBA" id="ARBA00037982"/>
    </source>
</evidence>
<feature type="region of interest" description="Disordered" evidence="10">
    <location>
        <begin position="485"/>
        <end position="554"/>
    </location>
</feature>
<reference evidence="13" key="1">
    <citation type="submission" date="2021-03" db="EMBL/GenBank/DDBJ databases">
        <authorList>
            <person name="Tagirdzhanova G."/>
        </authorList>
    </citation>
    <scope>NUCLEOTIDE SEQUENCE</scope>
</reference>
<keyword evidence="2" id="KW-0723">Serine/threonine-protein kinase</keyword>
<comment type="similarity">
    <text evidence="7">Belongs to the protein kinase superfamily. Ser/Thr protein kinase family. GCN2 subfamily.</text>
</comment>
<name>A0A8H3EZ85_9LECA</name>
<dbReference type="GO" id="GO:0005524">
    <property type="term" value="F:ATP binding"/>
    <property type="evidence" value="ECO:0007669"/>
    <property type="project" value="UniProtKB-KW"/>
</dbReference>